<dbReference type="FunFam" id="1.10.510.10:FF:000237">
    <property type="entry name" value="G-type lectin S-receptor-like serine/threonine-protein kinase"/>
    <property type="match status" value="1"/>
</dbReference>
<evidence type="ECO:0000256" key="1">
    <source>
        <dbReference type="ARBA" id="ARBA00004479"/>
    </source>
</evidence>
<evidence type="ECO:0000256" key="5">
    <source>
        <dbReference type="ARBA" id="ARBA00022692"/>
    </source>
</evidence>
<evidence type="ECO:0000256" key="17">
    <source>
        <dbReference type="ARBA" id="ARBA00048679"/>
    </source>
</evidence>
<dbReference type="GO" id="GO:0048544">
    <property type="term" value="P:recognition of pollen"/>
    <property type="evidence" value="ECO:0007669"/>
    <property type="project" value="InterPro"/>
</dbReference>
<accession>A0AA38W375</accession>
<dbReference type="FunFam" id="3.30.200.20:FF:000059">
    <property type="entry name" value="S-receptor-like serine/threonine-protein kinase"/>
    <property type="match status" value="1"/>
</dbReference>
<sequence>MDINIKFDLLRPSAAGCAGHLHRSLAGGNTAEGDLQGSCNLTEWACVMEYLAVIGRLDLLQVAIYLVTEGSGLDHSSSGNISLGSSLTPNTNSSWLSPSGLFAFGFYEQDDGFMVGIWLANKPNITVVWTANRDDPPVSSNSTIELTRNGLLLLIATDGVARNITDQRDPATSASMLDSGSFALYNHSDVIWESFDYPCDTILGGQNLTSLQQLVSSFSASQHSSGRFKLSMLYGRKLVAYRINSAMWDEDMYWSAGTFGYDYLNLNQTGFLNMMGYYRPPRVLNPSTRSTSRSRSMKNETVIFRATLNPDGNFVLYSHRFGSPSSSKTGIEWSALEDPCKVKGACGINSYCNTTTAGEPECHCFPGFVFFNQTGNGKFLGCYGNFTEKESCSRRGLKLVYNMTPLDNIELQTVLFYSVMNTISREACSKSCLDDCNCWASYYANDSCKMLLAPIIYGLLNEKISATVFIKTSFPNDQVKDPSRQGTNLEQSVVAERKKLVSILAITLGLVALLCTLMALSSFFFYRVHARRYMCVSETVDFGLLEDHFTLRSFSFDELQKATDGFKEVLGGNSCGEVYKGFISEGKKAVAVKRLESLFEGEGGFRAEITGIAQTHHRNLVRLLGFCIQGAKKLLVYEFMSNGSLADLLFNVETRPGWEERFKIALDVARGILYLHEECEARIIHCNIKPHNILFDESWTAKISDFGLSKLLRPNQSGTLTGVRGTRGYMAPEWHKNTLISTKVDIYSFGVVLLEILCCGGNVEIDISSDDKVPLCTWVYSCFLSKELSGLIGDDDEEEVDIQTLEKMVKVGLLCIQDDPDARPSIKNVILMLEGTTDIPIPPSPIPSLI</sequence>
<evidence type="ECO:0000256" key="19">
    <source>
        <dbReference type="SAM" id="Phobius"/>
    </source>
</evidence>
<dbReference type="InterPro" id="IPR000719">
    <property type="entry name" value="Prot_kinase_dom"/>
</dbReference>
<feature type="domain" description="Protein kinase" evidence="20">
    <location>
        <begin position="564"/>
        <end position="837"/>
    </location>
</feature>
<dbReference type="InterPro" id="IPR001245">
    <property type="entry name" value="Ser-Thr/Tyr_kinase_cat_dom"/>
</dbReference>
<dbReference type="InterPro" id="IPR003609">
    <property type="entry name" value="Pan_app"/>
</dbReference>
<keyword evidence="12 19" id="KW-0472">Membrane</keyword>
<dbReference type="EMBL" id="JARYMX010000008">
    <property type="protein sequence ID" value="KAJ9537050.1"/>
    <property type="molecule type" value="Genomic_DNA"/>
</dbReference>
<keyword evidence="3" id="KW-0245">EGF-like domain</keyword>
<dbReference type="SMART" id="SM00108">
    <property type="entry name" value="B_lectin"/>
    <property type="match status" value="1"/>
</dbReference>
<dbReference type="GO" id="GO:0016020">
    <property type="term" value="C:membrane"/>
    <property type="evidence" value="ECO:0007669"/>
    <property type="project" value="UniProtKB-SubCell"/>
</dbReference>
<dbReference type="PROSITE" id="PS50948">
    <property type="entry name" value="PAN"/>
    <property type="match status" value="1"/>
</dbReference>
<evidence type="ECO:0000256" key="15">
    <source>
        <dbReference type="ARBA" id="ARBA00023180"/>
    </source>
</evidence>
<evidence type="ECO:0000256" key="8">
    <source>
        <dbReference type="ARBA" id="ARBA00022741"/>
    </source>
</evidence>
<dbReference type="Pfam" id="PF01453">
    <property type="entry name" value="B_lectin"/>
    <property type="match status" value="1"/>
</dbReference>
<evidence type="ECO:0000256" key="18">
    <source>
        <dbReference type="PIRNR" id="PIRNR000641"/>
    </source>
</evidence>
<keyword evidence="15" id="KW-0325">Glycoprotein</keyword>
<evidence type="ECO:0000259" key="20">
    <source>
        <dbReference type="PROSITE" id="PS50011"/>
    </source>
</evidence>
<proteinExistence type="inferred from homology"/>
<reference evidence="23" key="1">
    <citation type="submission" date="2023-03" db="EMBL/GenBank/DDBJ databases">
        <title>Chromosome-scale reference genome and RAD-based genetic map of yellow starthistle (Centaurea solstitialis) reveal putative structural variation and QTLs associated with invader traits.</title>
        <authorList>
            <person name="Reatini B."/>
            <person name="Cang F.A."/>
            <person name="Jiang Q."/>
            <person name="Mckibben M.T.W."/>
            <person name="Barker M.S."/>
            <person name="Rieseberg L.H."/>
            <person name="Dlugosch K.M."/>
        </authorList>
    </citation>
    <scope>NUCLEOTIDE SEQUENCE</scope>
    <source>
        <strain evidence="23">CAN-66</strain>
        <tissue evidence="23">Leaf</tissue>
    </source>
</reference>
<keyword evidence="13" id="KW-1015">Disulfide bond</keyword>
<evidence type="ECO:0000256" key="14">
    <source>
        <dbReference type="ARBA" id="ARBA00023170"/>
    </source>
</evidence>
<keyword evidence="11 19" id="KW-1133">Transmembrane helix</keyword>
<keyword evidence="8 18" id="KW-0547">Nucleotide-binding</keyword>
<evidence type="ECO:0000313" key="23">
    <source>
        <dbReference type="EMBL" id="KAJ9537050.1"/>
    </source>
</evidence>
<dbReference type="Pfam" id="PF00954">
    <property type="entry name" value="S_locus_glycop"/>
    <property type="match status" value="1"/>
</dbReference>
<evidence type="ECO:0000256" key="3">
    <source>
        <dbReference type="ARBA" id="ARBA00022536"/>
    </source>
</evidence>
<comment type="catalytic activity">
    <reaction evidence="17 18">
        <text>L-seryl-[protein] + ATP = O-phospho-L-seryl-[protein] + ADP + H(+)</text>
        <dbReference type="Rhea" id="RHEA:17989"/>
        <dbReference type="Rhea" id="RHEA-COMP:9863"/>
        <dbReference type="Rhea" id="RHEA-COMP:11604"/>
        <dbReference type="ChEBI" id="CHEBI:15378"/>
        <dbReference type="ChEBI" id="CHEBI:29999"/>
        <dbReference type="ChEBI" id="CHEBI:30616"/>
        <dbReference type="ChEBI" id="CHEBI:83421"/>
        <dbReference type="ChEBI" id="CHEBI:456216"/>
        <dbReference type="EC" id="2.7.11.1"/>
    </reaction>
</comment>
<comment type="subcellular location">
    <subcellularLocation>
        <location evidence="1">Membrane</location>
        <topology evidence="1">Single-pass type I membrane protein</topology>
    </subcellularLocation>
</comment>
<evidence type="ECO:0000256" key="7">
    <source>
        <dbReference type="ARBA" id="ARBA00022734"/>
    </source>
</evidence>
<dbReference type="PROSITE" id="PS50927">
    <property type="entry name" value="BULB_LECTIN"/>
    <property type="match status" value="1"/>
</dbReference>
<dbReference type="InterPro" id="IPR011009">
    <property type="entry name" value="Kinase-like_dom_sf"/>
</dbReference>
<keyword evidence="4 18" id="KW-0808">Transferase</keyword>
<keyword evidence="6" id="KW-0732">Signal</keyword>
<evidence type="ECO:0000256" key="2">
    <source>
        <dbReference type="ARBA" id="ARBA00022527"/>
    </source>
</evidence>
<evidence type="ECO:0000256" key="16">
    <source>
        <dbReference type="ARBA" id="ARBA00047899"/>
    </source>
</evidence>
<gene>
    <name evidence="23" type="ORF">OSB04_029783</name>
</gene>
<dbReference type="EC" id="2.7.11.1" evidence="18"/>
<evidence type="ECO:0000313" key="24">
    <source>
        <dbReference type="Proteomes" id="UP001172457"/>
    </source>
</evidence>
<evidence type="ECO:0000256" key="6">
    <source>
        <dbReference type="ARBA" id="ARBA00022729"/>
    </source>
</evidence>
<dbReference type="InterPro" id="IPR024171">
    <property type="entry name" value="SRK-like_kinase"/>
</dbReference>
<keyword evidence="2 18" id="KW-0723">Serine/threonine-protein kinase</keyword>
<dbReference type="InterPro" id="IPR051343">
    <property type="entry name" value="G-type_lectin_kinases/EP1-like"/>
</dbReference>
<evidence type="ECO:0000256" key="11">
    <source>
        <dbReference type="ARBA" id="ARBA00022989"/>
    </source>
</evidence>
<dbReference type="InterPro" id="IPR036426">
    <property type="entry name" value="Bulb-type_lectin_dom_sf"/>
</dbReference>
<comment type="similarity">
    <text evidence="18">Belongs to the protein kinase superfamily. Ser/Thr protein kinase family.</text>
</comment>
<dbReference type="Gene3D" id="1.10.510.10">
    <property type="entry name" value="Transferase(Phosphotransferase) domain 1"/>
    <property type="match status" value="1"/>
</dbReference>
<keyword evidence="24" id="KW-1185">Reference proteome</keyword>
<dbReference type="SUPFAM" id="SSF56112">
    <property type="entry name" value="Protein kinase-like (PK-like)"/>
    <property type="match status" value="1"/>
</dbReference>
<dbReference type="InterPro" id="IPR000858">
    <property type="entry name" value="S_locus_glycoprot_dom"/>
</dbReference>
<keyword evidence="9 18" id="KW-0418">Kinase</keyword>
<comment type="caution">
    <text evidence="23">The sequence shown here is derived from an EMBL/GenBank/DDBJ whole genome shotgun (WGS) entry which is preliminary data.</text>
</comment>
<feature type="transmembrane region" description="Helical" evidence="19">
    <location>
        <begin position="500"/>
        <end position="526"/>
    </location>
</feature>
<evidence type="ECO:0000256" key="13">
    <source>
        <dbReference type="ARBA" id="ARBA00023157"/>
    </source>
</evidence>
<dbReference type="SUPFAM" id="SSF51110">
    <property type="entry name" value="alpha-D-mannose-specific plant lectins"/>
    <property type="match status" value="1"/>
</dbReference>
<dbReference type="AlphaFoldDB" id="A0AA38W375"/>
<keyword evidence="10 18" id="KW-0067">ATP-binding</keyword>
<keyword evidence="5 19" id="KW-0812">Transmembrane</keyword>
<protein>
    <recommendedName>
        <fullName evidence="18">Receptor-like serine/threonine-protein kinase</fullName>
        <ecNumber evidence="18">2.7.11.1</ecNumber>
    </recommendedName>
</protein>
<dbReference type="Gene3D" id="2.90.10.10">
    <property type="entry name" value="Bulb-type lectin domain"/>
    <property type="match status" value="2"/>
</dbReference>
<dbReference type="InterPro" id="IPR001480">
    <property type="entry name" value="Bulb-type_lectin_dom"/>
</dbReference>
<dbReference type="PROSITE" id="PS50011">
    <property type="entry name" value="PROTEIN_KINASE_DOM"/>
    <property type="match status" value="1"/>
</dbReference>
<feature type="domain" description="Bulb-type lectin" evidence="21">
    <location>
        <begin position="80"/>
        <end position="197"/>
    </location>
</feature>
<dbReference type="PANTHER" id="PTHR47976">
    <property type="entry name" value="G-TYPE LECTIN S-RECEPTOR-LIKE SERINE/THREONINE-PROTEIN KINASE SD2-5"/>
    <property type="match status" value="1"/>
</dbReference>
<feature type="domain" description="Apple" evidence="22">
    <location>
        <begin position="392"/>
        <end position="473"/>
    </location>
</feature>
<evidence type="ECO:0000259" key="21">
    <source>
        <dbReference type="PROSITE" id="PS50927"/>
    </source>
</evidence>
<keyword evidence="14" id="KW-0675">Receptor</keyword>
<organism evidence="23 24">
    <name type="scientific">Centaurea solstitialis</name>
    <name type="common">yellow star-thistle</name>
    <dbReference type="NCBI Taxonomy" id="347529"/>
    <lineage>
        <taxon>Eukaryota</taxon>
        <taxon>Viridiplantae</taxon>
        <taxon>Streptophyta</taxon>
        <taxon>Embryophyta</taxon>
        <taxon>Tracheophyta</taxon>
        <taxon>Spermatophyta</taxon>
        <taxon>Magnoliopsida</taxon>
        <taxon>eudicotyledons</taxon>
        <taxon>Gunneridae</taxon>
        <taxon>Pentapetalae</taxon>
        <taxon>asterids</taxon>
        <taxon>campanulids</taxon>
        <taxon>Asterales</taxon>
        <taxon>Asteraceae</taxon>
        <taxon>Carduoideae</taxon>
        <taxon>Cardueae</taxon>
        <taxon>Centaureinae</taxon>
        <taxon>Centaurea</taxon>
    </lineage>
</organism>
<dbReference type="GO" id="GO:0030246">
    <property type="term" value="F:carbohydrate binding"/>
    <property type="evidence" value="ECO:0007669"/>
    <property type="project" value="UniProtKB-KW"/>
</dbReference>
<dbReference type="GO" id="GO:0004674">
    <property type="term" value="F:protein serine/threonine kinase activity"/>
    <property type="evidence" value="ECO:0007669"/>
    <property type="project" value="UniProtKB-KW"/>
</dbReference>
<evidence type="ECO:0000256" key="4">
    <source>
        <dbReference type="ARBA" id="ARBA00022679"/>
    </source>
</evidence>
<evidence type="ECO:0000256" key="9">
    <source>
        <dbReference type="ARBA" id="ARBA00022777"/>
    </source>
</evidence>
<keyword evidence="7" id="KW-0430">Lectin</keyword>
<evidence type="ECO:0000259" key="22">
    <source>
        <dbReference type="PROSITE" id="PS50948"/>
    </source>
</evidence>
<evidence type="ECO:0000256" key="12">
    <source>
        <dbReference type="ARBA" id="ARBA00023136"/>
    </source>
</evidence>
<dbReference type="Pfam" id="PF07714">
    <property type="entry name" value="PK_Tyr_Ser-Thr"/>
    <property type="match status" value="1"/>
</dbReference>
<comment type="catalytic activity">
    <reaction evidence="16 18">
        <text>L-threonyl-[protein] + ATP = O-phospho-L-threonyl-[protein] + ADP + H(+)</text>
        <dbReference type="Rhea" id="RHEA:46608"/>
        <dbReference type="Rhea" id="RHEA-COMP:11060"/>
        <dbReference type="Rhea" id="RHEA-COMP:11605"/>
        <dbReference type="ChEBI" id="CHEBI:15378"/>
        <dbReference type="ChEBI" id="CHEBI:30013"/>
        <dbReference type="ChEBI" id="CHEBI:30616"/>
        <dbReference type="ChEBI" id="CHEBI:61977"/>
        <dbReference type="ChEBI" id="CHEBI:456216"/>
        <dbReference type="EC" id="2.7.11.1"/>
    </reaction>
</comment>
<dbReference type="PIRSF" id="PIRSF000641">
    <property type="entry name" value="SRK"/>
    <property type="match status" value="1"/>
</dbReference>
<dbReference type="GO" id="GO:0005524">
    <property type="term" value="F:ATP binding"/>
    <property type="evidence" value="ECO:0007669"/>
    <property type="project" value="UniProtKB-KW"/>
</dbReference>
<dbReference type="Gene3D" id="3.30.200.20">
    <property type="entry name" value="Phosphorylase Kinase, domain 1"/>
    <property type="match status" value="1"/>
</dbReference>
<dbReference type="Proteomes" id="UP001172457">
    <property type="component" value="Chromosome 8"/>
</dbReference>
<name>A0AA38W375_9ASTR</name>
<dbReference type="PANTHER" id="PTHR47976:SF49">
    <property type="entry name" value="RECEPTOR-LIKE SERINE_THREONINE-PROTEIN KINASE"/>
    <property type="match status" value="1"/>
</dbReference>
<evidence type="ECO:0000256" key="10">
    <source>
        <dbReference type="ARBA" id="ARBA00022840"/>
    </source>
</evidence>